<dbReference type="RefSeq" id="WP_324691065.1">
    <property type="nucleotide sequence ID" value="NZ_BAABCR010000004.1"/>
</dbReference>
<name>A0ABP7TBZ0_9FLAO</name>
<dbReference type="InterPro" id="IPR027385">
    <property type="entry name" value="Beta-barrel_OMP"/>
</dbReference>
<dbReference type="Pfam" id="PF13505">
    <property type="entry name" value="OMP_b-brl"/>
    <property type="match status" value="1"/>
</dbReference>
<evidence type="ECO:0000256" key="1">
    <source>
        <dbReference type="ARBA" id="ARBA00022729"/>
    </source>
</evidence>
<comment type="caution">
    <text evidence="4">The sequence shown here is derived from an EMBL/GenBank/DDBJ whole genome shotgun (WGS) entry which is preliminary data.</text>
</comment>
<dbReference type="EMBL" id="BAABCR010000004">
    <property type="protein sequence ID" value="GAA4024093.1"/>
    <property type="molecule type" value="Genomic_DNA"/>
</dbReference>
<dbReference type="InterPro" id="IPR011250">
    <property type="entry name" value="OMP/PagP_B-barrel"/>
</dbReference>
<organism evidence="4 5">
    <name type="scientific">Flavobacterium cheonhonense</name>
    <dbReference type="NCBI Taxonomy" id="706185"/>
    <lineage>
        <taxon>Bacteria</taxon>
        <taxon>Pseudomonadati</taxon>
        <taxon>Bacteroidota</taxon>
        <taxon>Flavobacteriia</taxon>
        <taxon>Flavobacteriales</taxon>
        <taxon>Flavobacteriaceae</taxon>
        <taxon>Flavobacterium</taxon>
    </lineage>
</organism>
<gene>
    <name evidence="4" type="ORF">GCM10022386_03920</name>
</gene>
<dbReference type="SUPFAM" id="SSF56925">
    <property type="entry name" value="OMPA-like"/>
    <property type="match status" value="1"/>
</dbReference>
<evidence type="ECO:0000313" key="5">
    <source>
        <dbReference type="Proteomes" id="UP001500968"/>
    </source>
</evidence>
<evidence type="ECO:0000259" key="3">
    <source>
        <dbReference type="Pfam" id="PF13505"/>
    </source>
</evidence>
<keyword evidence="5" id="KW-1185">Reference proteome</keyword>
<accession>A0ABP7TBZ0</accession>
<protein>
    <recommendedName>
        <fullName evidence="3">Outer membrane protein beta-barrel domain-containing protein</fullName>
    </recommendedName>
</protein>
<keyword evidence="1 2" id="KW-0732">Signal</keyword>
<proteinExistence type="predicted"/>
<dbReference type="Gene3D" id="2.40.160.20">
    <property type="match status" value="1"/>
</dbReference>
<reference evidence="5" key="1">
    <citation type="journal article" date="2019" name="Int. J. Syst. Evol. Microbiol.">
        <title>The Global Catalogue of Microorganisms (GCM) 10K type strain sequencing project: providing services to taxonomists for standard genome sequencing and annotation.</title>
        <authorList>
            <consortium name="The Broad Institute Genomics Platform"/>
            <consortium name="The Broad Institute Genome Sequencing Center for Infectious Disease"/>
            <person name="Wu L."/>
            <person name="Ma J."/>
        </authorList>
    </citation>
    <scope>NUCLEOTIDE SEQUENCE [LARGE SCALE GENOMIC DNA]</scope>
    <source>
        <strain evidence="5">JCM 17064</strain>
    </source>
</reference>
<feature type="domain" description="Outer membrane protein beta-barrel" evidence="3">
    <location>
        <begin position="6"/>
        <end position="196"/>
    </location>
</feature>
<dbReference type="Proteomes" id="UP001500968">
    <property type="component" value="Unassembled WGS sequence"/>
</dbReference>
<evidence type="ECO:0000313" key="4">
    <source>
        <dbReference type="EMBL" id="GAA4024093.1"/>
    </source>
</evidence>
<feature type="signal peptide" evidence="2">
    <location>
        <begin position="1"/>
        <end position="18"/>
    </location>
</feature>
<sequence length="196" mass="21978">MKLKVLSLFLLLSATAFGQTSKFSVEVAYPIPVDNNFLGENYQGIADLGLKYKIKNLEVINIGVSVNGSMFTYNDTKFFPLADENLSFKTTLYMIQPRAFAELNLKKVTKIHPMVGIGYTILQAKTTFDSQTEISDYNSSQSGLNFTIGLSYDVFTKFYVFGNYEYISLSNVDADVPKTTYNTKINLVKLGLGLRF</sequence>
<evidence type="ECO:0000256" key="2">
    <source>
        <dbReference type="SAM" id="SignalP"/>
    </source>
</evidence>
<feature type="chain" id="PRO_5045985278" description="Outer membrane protein beta-barrel domain-containing protein" evidence="2">
    <location>
        <begin position="19"/>
        <end position="196"/>
    </location>
</feature>